<evidence type="ECO:0000256" key="4">
    <source>
        <dbReference type="ARBA" id="ARBA00022723"/>
    </source>
</evidence>
<dbReference type="EMBL" id="JBHUIR010000015">
    <property type="protein sequence ID" value="MFD2258804.1"/>
    <property type="molecule type" value="Genomic_DNA"/>
</dbReference>
<evidence type="ECO:0000256" key="6">
    <source>
        <dbReference type="ARBA" id="ARBA00022833"/>
    </source>
</evidence>
<dbReference type="InterPro" id="IPR014311">
    <property type="entry name" value="Guanine_deaminase"/>
</dbReference>
<dbReference type="InterPro" id="IPR006680">
    <property type="entry name" value="Amidohydro-rel"/>
</dbReference>
<dbReference type="SUPFAM" id="SSF51338">
    <property type="entry name" value="Composite domain of metallo-dependent hydrolases"/>
    <property type="match status" value="1"/>
</dbReference>
<comment type="function">
    <text evidence="8">Catalyzes the hydrolytic deamination of guanine, producing xanthine and ammonia.</text>
</comment>
<feature type="domain" description="Amidohydrolase-related" evidence="9">
    <location>
        <begin position="66"/>
        <end position="430"/>
    </location>
</feature>
<organism evidence="10 11">
    <name type="scientific">Chelativorans composti</name>
    <dbReference type="NCBI Taxonomy" id="768533"/>
    <lineage>
        <taxon>Bacteria</taxon>
        <taxon>Pseudomonadati</taxon>
        <taxon>Pseudomonadota</taxon>
        <taxon>Alphaproteobacteria</taxon>
        <taxon>Hyphomicrobiales</taxon>
        <taxon>Phyllobacteriaceae</taxon>
        <taxon>Chelativorans</taxon>
    </lineage>
</organism>
<name>A0ABW5DEK6_9HYPH</name>
<comment type="catalytic activity">
    <reaction evidence="8">
        <text>guanine + H2O + H(+) = xanthine + NH4(+)</text>
        <dbReference type="Rhea" id="RHEA:14665"/>
        <dbReference type="ChEBI" id="CHEBI:15377"/>
        <dbReference type="ChEBI" id="CHEBI:15378"/>
        <dbReference type="ChEBI" id="CHEBI:16235"/>
        <dbReference type="ChEBI" id="CHEBI:17712"/>
        <dbReference type="ChEBI" id="CHEBI:28938"/>
        <dbReference type="EC" id="3.5.4.3"/>
    </reaction>
</comment>
<dbReference type="SUPFAM" id="SSF51556">
    <property type="entry name" value="Metallo-dependent hydrolases"/>
    <property type="match status" value="1"/>
</dbReference>
<accession>A0ABW5DEK6</accession>
<evidence type="ECO:0000256" key="5">
    <source>
        <dbReference type="ARBA" id="ARBA00022801"/>
    </source>
</evidence>
<evidence type="ECO:0000313" key="11">
    <source>
        <dbReference type="Proteomes" id="UP001597373"/>
    </source>
</evidence>
<evidence type="ECO:0000259" key="9">
    <source>
        <dbReference type="Pfam" id="PF01979"/>
    </source>
</evidence>
<evidence type="ECO:0000256" key="7">
    <source>
        <dbReference type="NCBIfam" id="TIGR02967"/>
    </source>
</evidence>
<keyword evidence="5 8" id="KW-0378">Hydrolase</keyword>
<protein>
    <recommendedName>
        <fullName evidence="3 7">Guanine deaminase</fullName>
        <shortName evidence="8">Guanase</shortName>
        <ecNumber evidence="3 7">3.5.4.3</ecNumber>
    </recommendedName>
    <alternativeName>
        <fullName evidence="8">Guanine aminohydrolase</fullName>
    </alternativeName>
</protein>
<evidence type="ECO:0000256" key="2">
    <source>
        <dbReference type="ARBA" id="ARBA00006745"/>
    </source>
</evidence>
<comment type="cofactor">
    <cofactor evidence="8">
        <name>Zn(2+)</name>
        <dbReference type="ChEBI" id="CHEBI:29105"/>
    </cofactor>
    <text evidence="8">Binds 1 zinc ion per subunit.</text>
</comment>
<dbReference type="Proteomes" id="UP001597373">
    <property type="component" value="Unassembled WGS sequence"/>
</dbReference>
<dbReference type="CDD" id="cd01303">
    <property type="entry name" value="GDEase"/>
    <property type="match status" value="1"/>
</dbReference>
<dbReference type="NCBIfam" id="TIGR02967">
    <property type="entry name" value="guan_deamin"/>
    <property type="match status" value="1"/>
</dbReference>
<dbReference type="Gene3D" id="3.20.20.140">
    <property type="entry name" value="Metal-dependent hydrolases"/>
    <property type="match status" value="1"/>
</dbReference>
<dbReference type="PANTHER" id="PTHR11271">
    <property type="entry name" value="GUANINE DEAMINASE"/>
    <property type="match status" value="1"/>
</dbReference>
<gene>
    <name evidence="10" type="primary">guaD</name>
    <name evidence="10" type="ORF">ACFSMZ_03390</name>
</gene>
<evidence type="ECO:0000256" key="3">
    <source>
        <dbReference type="ARBA" id="ARBA00012781"/>
    </source>
</evidence>
<dbReference type="NCBIfam" id="NF006679">
    <property type="entry name" value="PRK09228.1"/>
    <property type="match status" value="1"/>
</dbReference>
<keyword evidence="11" id="KW-1185">Reference proteome</keyword>
<dbReference type="InterPro" id="IPR051607">
    <property type="entry name" value="Metallo-dep_hydrolases"/>
</dbReference>
<evidence type="ECO:0000256" key="8">
    <source>
        <dbReference type="RuleBase" id="RU366009"/>
    </source>
</evidence>
<evidence type="ECO:0000256" key="1">
    <source>
        <dbReference type="ARBA" id="ARBA00004984"/>
    </source>
</evidence>
<dbReference type="GO" id="GO:0008892">
    <property type="term" value="F:guanine deaminase activity"/>
    <property type="evidence" value="ECO:0007669"/>
    <property type="project" value="UniProtKB-EC"/>
</dbReference>
<dbReference type="InterPro" id="IPR011059">
    <property type="entry name" value="Metal-dep_hydrolase_composite"/>
</dbReference>
<comment type="caution">
    <text evidence="10">The sequence shown here is derived from an EMBL/GenBank/DDBJ whole genome shotgun (WGS) entry which is preliminary data.</text>
</comment>
<keyword evidence="4 8" id="KW-0479">Metal-binding</keyword>
<evidence type="ECO:0000313" key="10">
    <source>
        <dbReference type="EMBL" id="MFD2258804.1"/>
    </source>
</evidence>
<dbReference type="Pfam" id="PF01979">
    <property type="entry name" value="Amidohydro_1"/>
    <property type="match status" value="1"/>
</dbReference>
<dbReference type="Gene3D" id="2.30.40.10">
    <property type="entry name" value="Urease, subunit C, domain 1"/>
    <property type="match status" value="1"/>
</dbReference>
<dbReference type="PANTHER" id="PTHR11271:SF6">
    <property type="entry name" value="GUANINE DEAMINASE"/>
    <property type="match status" value="1"/>
</dbReference>
<proteinExistence type="inferred from homology"/>
<dbReference type="InterPro" id="IPR032466">
    <property type="entry name" value="Metal_Hydrolase"/>
</dbReference>
<dbReference type="RefSeq" id="WP_345098840.1">
    <property type="nucleotide sequence ID" value="NZ_BAABGS010000019.1"/>
</dbReference>
<dbReference type="EC" id="3.5.4.3" evidence="3 7"/>
<keyword evidence="6 8" id="KW-0862">Zinc</keyword>
<comment type="similarity">
    <text evidence="2 8">Belongs to the metallo-dependent hydrolases superfamily. ATZ/TRZ family.</text>
</comment>
<comment type="pathway">
    <text evidence="1 8">Purine metabolism; guanine degradation; xanthine from guanine: step 1/1.</text>
</comment>
<reference evidence="11" key="1">
    <citation type="journal article" date="2019" name="Int. J. Syst. Evol. Microbiol.">
        <title>The Global Catalogue of Microorganisms (GCM) 10K type strain sequencing project: providing services to taxonomists for standard genome sequencing and annotation.</title>
        <authorList>
            <consortium name="The Broad Institute Genomics Platform"/>
            <consortium name="The Broad Institute Genome Sequencing Center for Infectious Disease"/>
            <person name="Wu L."/>
            <person name="Ma J."/>
        </authorList>
    </citation>
    <scope>NUCLEOTIDE SEQUENCE [LARGE SCALE GENOMIC DNA]</scope>
    <source>
        <strain evidence="11">KCTC 23707</strain>
    </source>
</reference>
<sequence>MPTLIRARLLSFVSEPQAADDHDSYRYEEDGGLLIEDGAIKAFGAFADVQRQAEDGVAVVDHRPHLVLPGFIDSHAHFPQAQIIGSFGEELLDWLNTYTFPAELEFSDEAHARRVAKLFLDELFRHGTTTAALYCSVHPQSAEALFSEAERRNMCVIAGKVMMDRNAPDGLRDTAQQGYDETKALIARWHGKGRLHYAITPRFAITSTYEQMEASKALAGECPDLHIQTHLSENRAEIEFACSLFPEAKDYTDIYERYGLVGPKSLFGHCIHLTDREADALSDAGAVAVFCPTSNFFLGSGLFNYFRYKRRPKSLRIASATDVGAGTNYSMLRTMDEGYKMIALQGEKIPPLLSFWQITRGNAQALGLETRIGTLEPGTDADLVVLDAHATPAMRLRMEKAETLAEELFILQTMGDDRSVVETYVAGKPVKSSLGHG</sequence>